<evidence type="ECO:0000256" key="1">
    <source>
        <dbReference type="ARBA" id="ARBA00004477"/>
    </source>
</evidence>
<keyword evidence="10 14" id="KW-1133">Transmembrane helix</keyword>
<evidence type="ECO:0000313" key="16">
    <source>
        <dbReference type="Proteomes" id="UP000070544"/>
    </source>
</evidence>
<keyword evidence="7 15" id="KW-0808">Transferase</keyword>
<protein>
    <recommendedName>
        <fullName evidence="5 14">Dol-P-Glc:Glc(2)Man(9)GlcNAc(2)-PP-Dol alpha-1,2-glucosyltransferase</fullName>
        <ecNumber evidence="4 14">2.4.1.256</ecNumber>
    </recommendedName>
</protein>
<dbReference type="OrthoDB" id="4769at2759"/>
<comment type="catalytic activity">
    <reaction evidence="13">
        <text>an alpha-D-Glc-(1-&gt;3)-alpha-D-Glc-(1-&gt;3)-alpha-D-Man-(1-&gt;2)-alpha-D-Man-(1-&gt;2)-alpha-D-Man-(1-&gt;3)-[alpha-D-Man-(1-&gt;2)-alpha-D-Man-(1-&gt;3)-[alpha-D-Man-(1-&gt;2)-alpha-D-Man-(1-&gt;6)]-alpha-D-Man-(1-&gt;6)]-beta-D-Man-(1-&gt;4)-beta-D-GlcNAc-(1-&gt;4)-alpha-D-GlcNAc-diphospho-di-trans,poly-cis-dolichol + a di-trans,poly-cis-dolichyl beta-D-glucosyl phosphate = a alpha-D-Glc-(1-&gt;2)-alpha-D-Glc-(1-&gt;3)-alpha-D-Glc-(1-&gt;3)-alpha-D-Man-(1-&gt;2)-alpha-D-Man-(1-&gt;2)-alpha-D-Man-(1-&gt;3)-[alpha-D-Man-(1-&gt;2)-alpha-D-Man-(1-&gt;3)-[alpha-D-Man-(1-&gt;2)-alpha-D-Man-(1-&gt;6)]-alpha-D-Man-(1-&gt;6)]-beta-D-Man-(1-&gt;4)-beta-D-GlcNAc-(1-&gt;4)-alpha-D-GlcNAc-diphospho-di-trans,poly-cis-dolichol + a di-trans,poly-cis-dolichyl phosphate + H(+)</text>
        <dbReference type="Rhea" id="RHEA:29543"/>
        <dbReference type="Rhea" id="RHEA-COMP:19498"/>
        <dbReference type="Rhea" id="RHEA-COMP:19502"/>
        <dbReference type="Rhea" id="RHEA-COMP:19512"/>
        <dbReference type="Rhea" id="RHEA-COMP:19522"/>
        <dbReference type="ChEBI" id="CHEBI:15378"/>
        <dbReference type="ChEBI" id="CHEBI:57525"/>
        <dbReference type="ChEBI" id="CHEBI:57683"/>
        <dbReference type="ChEBI" id="CHEBI:132522"/>
        <dbReference type="ChEBI" id="CHEBI:132523"/>
        <dbReference type="EC" id="2.4.1.256"/>
    </reaction>
    <physiologicalReaction direction="left-to-right" evidence="13">
        <dbReference type="Rhea" id="RHEA:29544"/>
    </physiologicalReaction>
</comment>
<feature type="transmembrane region" description="Helical" evidence="14">
    <location>
        <begin position="388"/>
        <end position="411"/>
    </location>
</feature>
<evidence type="ECO:0000256" key="11">
    <source>
        <dbReference type="ARBA" id="ARBA00023136"/>
    </source>
</evidence>
<comment type="caution">
    <text evidence="14">Lacks conserved residue(s) required for the propagation of feature annotation.</text>
</comment>
<evidence type="ECO:0000256" key="4">
    <source>
        <dbReference type="ARBA" id="ARBA00011967"/>
    </source>
</evidence>
<evidence type="ECO:0000256" key="12">
    <source>
        <dbReference type="ARBA" id="ARBA00044727"/>
    </source>
</evidence>
<accession>A0A139A5W8</accession>
<comment type="function">
    <text evidence="12">Dol-P-Glc:Glc(2)Man(9)GlcNAc(2)-PP-Dol alpha-1,2-glucosyltransferase that operates in the biosynthetic pathway of dolichol-linked oligosaccharides, the glycan precursors employed in protein asparagine (N)-glycosylation. The assembly of dolichol-linked oligosaccharides begins on the cytosolic side of the endoplasmic reticulum membrane and finishes in its lumen. The sequential addition of sugars to dolichol pyrophosphate produces dolichol-linked oligosaccharides containing fourteen sugars, including two GlcNAcs, nine mannoses and three glucoses. Once assembled, the oligosaccharide is transferred from the lipid to nascent proteins by oligosaccharyltransferases. In the lumen of the endoplasmic reticulum, adds the third and last glucose residue from dolichyl phosphate glucose (Dol-P-Glc) onto the lipid-linked oligosaccharide intermediate Glc(2)Man(9)GlcNAc(2)-PP-Dol to produce Glc(3)Man(9)GlcNAc(2)-PP-Dol.</text>
</comment>
<dbReference type="Proteomes" id="UP000070544">
    <property type="component" value="Unassembled WGS sequence"/>
</dbReference>
<evidence type="ECO:0000313" key="15">
    <source>
        <dbReference type="EMBL" id="KXS11763.1"/>
    </source>
</evidence>
<reference evidence="15 16" key="1">
    <citation type="journal article" date="2015" name="Genome Biol. Evol.">
        <title>Phylogenomic analyses indicate that early fungi evolved digesting cell walls of algal ancestors of land plants.</title>
        <authorList>
            <person name="Chang Y."/>
            <person name="Wang S."/>
            <person name="Sekimoto S."/>
            <person name="Aerts A.L."/>
            <person name="Choi C."/>
            <person name="Clum A."/>
            <person name="LaButti K.M."/>
            <person name="Lindquist E.A."/>
            <person name="Yee Ngan C."/>
            <person name="Ohm R.A."/>
            <person name="Salamov A.A."/>
            <person name="Grigoriev I.V."/>
            <person name="Spatafora J.W."/>
            <person name="Berbee M.L."/>
        </authorList>
    </citation>
    <scope>NUCLEOTIDE SEQUENCE [LARGE SCALE GENOMIC DNA]</scope>
    <source>
        <strain evidence="15 16">JEL478</strain>
    </source>
</reference>
<feature type="transmembrane region" description="Helical" evidence="14">
    <location>
        <begin position="285"/>
        <end position="303"/>
    </location>
</feature>
<feature type="transmembrane region" description="Helical" evidence="14">
    <location>
        <begin position="360"/>
        <end position="382"/>
    </location>
</feature>
<keyword evidence="16" id="KW-1185">Reference proteome</keyword>
<dbReference type="Pfam" id="PF04922">
    <property type="entry name" value="DIE2_ALG10"/>
    <property type="match status" value="1"/>
</dbReference>
<evidence type="ECO:0000256" key="6">
    <source>
        <dbReference type="ARBA" id="ARBA00022676"/>
    </source>
</evidence>
<feature type="transmembrane region" description="Helical" evidence="14">
    <location>
        <begin position="104"/>
        <end position="124"/>
    </location>
</feature>
<evidence type="ECO:0000256" key="2">
    <source>
        <dbReference type="ARBA" id="ARBA00004922"/>
    </source>
</evidence>
<name>A0A139A5W8_GONPJ</name>
<dbReference type="PANTHER" id="PTHR12989">
    <property type="entry name" value="ALPHA-1,2-GLUCOSYLTRANSFERASE ALG10"/>
    <property type="match status" value="1"/>
</dbReference>
<evidence type="ECO:0000256" key="10">
    <source>
        <dbReference type="ARBA" id="ARBA00022989"/>
    </source>
</evidence>
<keyword evidence="6 14" id="KW-0328">Glycosyltransferase</keyword>
<feature type="transmembrane region" description="Helical" evidence="14">
    <location>
        <begin position="21"/>
        <end position="40"/>
    </location>
</feature>
<keyword evidence="8 14" id="KW-0812">Transmembrane</keyword>
<dbReference type="GO" id="GO:0005789">
    <property type="term" value="C:endoplasmic reticulum membrane"/>
    <property type="evidence" value="ECO:0007669"/>
    <property type="project" value="UniProtKB-SubCell"/>
</dbReference>
<evidence type="ECO:0000256" key="13">
    <source>
        <dbReference type="ARBA" id="ARBA00048064"/>
    </source>
</evidence>
<dbReference type="EC" id="2.4.1.256" evidence="4 14"/>
<comment type="similarity">
    <text evidence="3 14">Belongs to the ALG10 glucosyltransferase family.</text>
</comment>
<feature type="transmembrane region" description="Helical" evidence="14">
    <location>
        <begin position="74"/>
        <end position="92"/>
    </location>
</feature>
<evidence type="ECO:0000256" key="5">
    <source>
        <dbReference type="ARBA" id="ARBA00018512"/>
    </source>
</evidence>
<proteinExistence type="inferred from homology"/>
<dbReference type="STRING" id="1344416.A0A139A5W8"/>
<sequence length="468" mass="52881">MNPGRRSVSQPLEPWMRESNFVLLFGAALAAHWIAINHVVPEPYMDEIFHVNQAQHYCAGDWSYWDPKLTTPPGLYLGPAALSLVFKTFGFTSIEICSTAGLRALNAVLALALLLATESLIAHFQSSYELKNKTRSTVSVSPTLRAFALCLFPVSFFFSGLYYTDTGSMTFVVLSYLSSVRGNHVASAAFSFVATLFRQTNIVWAIFVGAASVVEAFERQRVSRGLMQDIADFASFVVGHPWTVVQRAGPHIAVVASVALYYLQNDGVALGDKDHHQLSLHFPQILYFALFLFGFSIFTLQLKELLWAPRARSNLLAFFIPACVVATIFVYFFTIEHPFILSDNRHYTFYIWRRWFRKGIVYRLALVPLYSVSIFTTFLTFARSTSPIPALGFAAAVTLTLVPSPLLEFRYFLIPFHIFHIHNHRASLRQHVLQLALFLAVGAVTDALFLTRTFTWPSEPDARQRFMW</sequence>
<dbReference type="EMBL" id="KQ965797">
    <property type="protein sequence ID" value="KXS11763.1"/>
    <property type="molecule type" value="Genomic_DNA"/>
</dbReference>
<dbReference type="InterPro" id="IPR016900">
    <property type="entry name" value="Alg10"/>
</dbReference>
<dbReference type="OMA" id="VWDSKIT"/>
<organism evidence="15 16">
    <name type="scientific">Gonapodya prolifera (strain JEL478)</name>
    <name type="common">Monoblepharis prolifera</name>
    <dbReference type="NCBI Taxonomy" id="1344416"/>
    <lineage>
        <taxon>Eukaryota</taxon>
        <taxon>Fungi</taxon>
        <taxon>Fungi incertae sedis</taxon>
        <taxon>Chytridiomycota</taxon>
        <taxon>Chytridiomycota incertae sedis</taxon>
        <taxon>Monoblepharidomycetes</taxon>
        <taxon>Monoblepharidales</taxon>
        <taxon>Gonapodyaceae</taxon>
        <taxon>Gonapodya</taxon>
    </lineage>
</organism>
<gene>
    <name evidence="15" type="ORF">M427DRAFT_422509</name>
</gene>
<evidence type="ECO:0000256" key="3">
    <source>
        <dbReference type="ARBA" id="ARBA00010600"/>
    </source>
</evidence>
<dbReference type="AlphaFoldDB" id="A0A139A5W8"/>
<comment type="pathway">
    <text evidence="2">Protein modification; protein glycosylation.</text>
</comment>
<dbReference type="PANTHER" id="PTHR12989:SF10">
    <property type="entry name" value="DOL-P-GLC:GLC(2)MAN(9)GLCNAC(2)-PP-DOL ALPHA-1,2-GLUCOSYLTRANSFERASE-RELATED"/>
    <property type="match status" value="1"/>
</dbReference>
<feature type="transmembrane region" description="Helical" evidence="14">
    <location>
        <begin position="315"/>
        <end position="339"/>
    </location>
</feature>
<evidence type="ECO:0000256" key="8">
    <source>
        <dbReference type="ARBA" id="ARBA00022692"/>
    </source>
</evidence>
<keyword evidence="9" id="KW-0256">Endoplasmic reticulum</keyword>
<dbReference type="GO" id="GO:0106073">
    <property type="term" value="F:dolichyl pyrophosphate Glc2Man9GlcNAc2 alpha-1,2-glucosyltransferase activity"/>
    <property type="evidence" value="ECO:0007669"/>
    <property type="project" value="UniProtKB-UniRule"/>
</dbReference>
<dbReference type="GO" id="GO:0006488">
    <property type="term" value="P:dolichol-linked oligosaccharide biosynthetic process"/>
    <property type="evidence" value="ECO:0007669"/>
    <property type="project" value="UniProtKB-UniRule"/>
</dbReference>
<feature type="transmembrane region" description="Helical" evidence="14">
    <location>
        <begin position="432"/>
        <end position="450"/>
    </location>
</feature>
<feature type="transmembrane region" description="Helical" evidence="14">
    <location>
        <begin position="144"/>
        <end position="164"/>
    </location>
</feature>
<evidence type="ECO:0000256" key="9">
    <source>
        <dbReference type="ARBA" id="ARBA00022824"/>
    </source>
</evidence>
<comment type="subcellular location">
    <subcellularLocation>
        <location evidence="1">Endoplasmic reticulum membrane</location>
        <topology evidence="1">Multi-pass membrane protein</topology>
    </subcellularLocation>
</comment>
<evidence type="ECO:0000256" key="7">
    <source>
        <dbReference type="ARBA" id="ARBA00022679"/>
    </source>
</evidence>
<evidence type="ECO:0000256" key="14">
    <source>
        <dbReference type="PIRNR" id="PIRNR028810"/>
    </source>
</evidence>
<dbReference type="PIRSF" id="PIRSF028810">
    <property type="entry name" value="Alpha1_2_glucosyltferase_Alg10"/>
    <property type="match status" value="1"/>
</dbReference>
<keyword evidence="11 14" id="KW-0472">Membrane</keyword>